<name>A4BTQ0_9GAMM</name>
<evidence type="ECO:0000256" key="3">
    <source>
        <dbReference type="HAMAP-Rule" id="MF_01077"/>
    </source>
</evidence>
<evidence type="ECO:0000313" key="6">
    <source>
        <dbReference type="EMBL" id="EAR20864.1"/>
    </source>
</evidence>
<feature type="domain" description="Ribosome maturation factor RimP N-terminal" evidence="4">
    <location>
        <begin position="11"/>
        <end position="81"/>
    </location>
</feature>
<dbReference type="STRING" id="314278.NB231_03777"/>
<dbReference type="GO" id="GO:0005829">
    <property type="term" value="C:cytosol"/>
    <property type="evidence" value="ECO:0007669"/>
    <property type="project" value="TreeGrafter"/>
</dbReference>
<dbReference type="AlphaFoldDB" id="A4BTQ0"/>
<keyword evidence="1 3" id="KW-0963">Cytoplasm</keyword>
<protein>
    <recommendedName>
        <fullName evidence="3">Ribosome maturation factor RimP</fullName>
    </recommendedName>
</protein>
<dbReference type="PANTHER" id="PTHR33867">
    <property type="entry name" value="RIBOSOME MATURATION FACTOR RIMP"/>
    <property type="match status" value="1"/>
</dbReference>
<keyword evidence="7" id="KW-1185">Reference proteome</keyword>
<evidence type="ECO:0000259" key="4">
    <source>
        <dbReference type="Pfam" id="PF02576"/>
    </source>
</evidence>
<dbReference type="InterPro" id="IPR003728">
    <property type="entry name" value="Ribosome_maturation_RimP"/>
</dbReference>
<dbReference type="InterPro" id="IPR036847">
    <property type="entry name" value="RimP_C_sf"/>
</dbReference>
<dbReference type="HAMAP" id="MF_01077">
    <property type="entry name" value="RimP"/>
    <property type="match status" value="1"/>
</dbReference>
<comment type="caution">
    <text evidence="6">The sequence shown here is derived from an EMBL/GenBank/DDBJ whole genome shotgun (WGS) entry which is preliminary data.</text>
</comment>
<dbReference type="GO" id="GO:0006412">
    <property type="term" value="P:translation"/>
    <property type="evidence" value="ECO:0007669"/>
    <property type="project" value="TreeGrafter"/>
</dbReference>
<gene>
    <name evidence="3" type="primary">rimP</name>
    <name evidence="6" type="ORF">NB231_03777</name>
</gene>
<evidence type="ECO:0000259" key="5">
    <source>
        <dbReference type="Pfam" id="PF17384"/>
    </source>
</evidence>
<feature type="domain" description="Ribosome maturation factor RimP C-terminal" evidence="5">
    <location>
        <begin position="85"/>
        <end position="149"/>
    </location>
</feature>
<dbReference type="HOGENOM" id="CLU_070525_1_1_6"/>
<comment type="function">
    <text evidence="3">Required for maturation of 30S ribosomal subunits.</text>
</comment>
<evidence type="ECO:0000256" key="2">
    <source>
        <dbReference type="ARBA" id="ARBA00022517"/>
    </source>
</evidence>
<dbReference type="SUPFAM" id="SSF75420">
    <property type="entry name" value="YhbC-like, N-terminal domain"/>
    <property type="match status" value="1"/>
</dbReference>
<evidence type="ECO:0000313" key="7">
    <source>
        <dbReference type="Proteomes" id="UP000003374"/>
    </source>
</evidence>
<dbReference type="SUPFAM" id="SSF74942">
    <property type="entry name" value="YhbC-like, C-terminal domain"/>
    <property type="match status" value="1"/>
</dbReference>
<dbReference type="FunFam" id="3.30.300.70:FF:000001">
    <property type="entry name" value="Ribosome maturation factor RimP"/>
    <property type="match status" value="1"/>
</dbReference>
<dbReference type="GO" id="GO:0000028">
    <property type="term" value="P:ribosomal small subunit assembly"/>
    <property type="evidence" value="ECO:0007669"/>
    <property type="project" value="TreeGrafter"/>
</dbReference>
<dbReference type="Pfam" id="PF02576">
    <property type="entry name" value="RimP_N"/>
    <property type="match status" value="1"/>
</dbReference>
<comment type="similarity">
    <text evidence="3">Belongs to the RimP family.</text>
</comment>
<dbReference type="eggNOG" id="COG0779">
    <property type="taxonomic scope" value="Bacteria"/>
</dbReference>
<dbReference type="CDD" id="cd01734">
    <property type="entry name" value="YlxS_C"/>
    <property type="match status" value="1"/>
</dbReference>
<proteinExistence type="inferred from homology"/>
<dbReference type="RefSeq" id="WP_004999839.1">
    <property type="nucleotide sequence ID" value="NZ_CH672427.1"/>
</dbReference>
<sequence>MTALDTLTKVVEPVVAAMGYELVGIEYRPSKSQALLRIYIDKADGISVEDCALVSNQISGVLDVEDPLSGRYTLEVSSPGLRRPIFKASDYERFAGELVHIRIRGTLDGRRRIHGLLRGLRADCVIVVENGIEISVPLNRVDKANLELEA</sequence>
<dbReference type="Pfam" id="PF17384">
    <property type="entry name" value="DUF150_C"/>
    <property type="match status" value="1"/>
</dbReference>
<dbReference type="InterPro" id="IPR035956">
    <property type="entry name" value="RimP_N_sf"/>
</dbReference>
<evidence type="ECO:0000256" key="1">
    <source>
        <dbReference type="ARBA" id="ARBA00022490"/>
    </source>
</evidence>
<dbReference type="OrthoDB" id="9805006at2"/>
<keyword evidence="2 3" id="KW-0690">Ribosome biogenesis</keyword>
<dbReference type="InterPro" id="IPR028998">
    <property type="entry name" value="RimP_C"/>
</dbReference>
<reference evidence="6 7" key="1">
    <citation type="submission" date="2006-02" db="EMBL/GenBank/DDBJ databases">
        <authorList>
            <person name="Waterbury J."/>
            <person name="Ferriera S."/>
            <person name="Johnson J."/>
            <person name="Kravitz S."/>
            <person name="Halpern A."/>
            <person name="Remington K."/>
            <person name="Beeson K."/>
            <person name="Tran B."/>
            <person name="Rogers Y.-H."/>
            <person name="Friedman R."/>
            <person name="Venter J.C."/>
        </authorList>
    </citation>
    <scope>NUCLEOTIDE SEQUENCE [LARGE SCALE GENOMIC DNA]</scope>
    <source>
        <strain evidence="6 7">Nb-231</strain>
    </source>
</reference>
<dbReference type="EMBL" id="AAOF01000015">
    <property type="protein sequence ID" value="EAR20864.1"/>
    <property type="molecule type" value="Genomic_DNA"/>
</dbReference>
<dbReference type="NCBIfam" id="NF000927">
    <property type="entry name" value="PRK00092.1-1"/>
    <property type="match status" value="1"/>
</dbReference>
<accession>A4BTQ0</accession>
<dbReference type="PANTHER" id="PTHR33867:SF1">
    <property type="entry name" value="RIBOSOME MATURATION FACTOR RIMP"/>
    <property type="match status" value="1"/>
</dbReference>
<dbReference type="InterPro" id="IPR028989">
    <property type="entry name" value="RimP_N"/>
</dbReference>
<comment type="subcellular location">
    <subcellularLocation>
        <location evidence="3">Cytoplasm</location>
    </subcellularLocation>
</comment>
<dbReference type="Gene3D" id="3.30.300.70">
    <property type="entry name" value="RimP-like superfamily, N-terminal"/>
    <property type="match status" value="1"/>
</dbReference>
<dbReference type="Proteomes" id="UP000003374">
    <property type="component" value="Unassembled WGS sequence"/>
</dbReference>
<organism evidence="6 7">
    <name type="scientific">Nitrococcus mobilis Nb-231</name>
    <dbReference type="NCBI Taxonomy" id="314278"/>
    <lineage>
        <taxon>Bacteria</taxon>
        <taxon>Pseudomonadati</taxon>
        <taxon>Pseudomonadota</taxon>
        <taxon>Gammaproteobacteria</taxon>
        <taxon>Chromatiales</taxon>
        <taxon>Ectothiorhodospiraceae</taxon>
        <taxon>Nitrococcus</taxon>
    </lineage>
</organism>